<comment type="caution">
    <text evidence="2">The sequence shown here is derived from an EMBL/GenBank/DDBJ whole genome shotgun (WGS) entry which is preliminary data.</text>
</comment>
<proteinExistence type="predicted"/>
<gene>
    <name evidence="2" type="ORF">EDD39_1599</name>
</gene>
<dbReference type="Proteomes" id="UP000267408">
    <property type="component" value="Unassembled WGS sequence"/>
</dbReference>
<dbReference type="AlphaFoldDB" id="A0A8G1XBX8"/>
<accession>A0A8G1XBX8</accession>
<name>A0A8G1XBX8_9ACTN</name>
<feature type="region of interest" description="Disordered" evidence="1">
    <location>
        <begin position="102"/>
        <end position="127"/>
    </location>
</feature>
<dbReference type="EMBL" id="RJVJ01000001">
    <property type="protein sequence ID" value="ROR43443.1"/>
    <property type="molecule type" value="Genomic_DNA"/>
</dbReference>
<sequence length="127" mass="13553">MALAKKGSRRIVVDGVEYRWRVSSKHWCCDHDPRPLGYAVEHAARPGTTLVVDTGRPAVFPPEEVPEQLVLPGEVAAGVRVALADGWTPGADGSPFVLCLSAPRPAGPAPARGRYRGADPTDRQPPP</sequence>
<organism evidence="2 3">
    <name type="scientific">Kitasatospora cineracea</name>
    <dbReference type="NCBI Taxonomy" id="88074"/>
    <lineage>
        <taxon>Bacteria</taxon>
        <taxon>Bacillati</taxon>
        <taxon>Actinomycetota</taxon>
        <taxon>Actinomycetes</taxon>
        <taxon>Kitasatosporales</taxon>
        <taxon>Streptomycetaceae</taxon>
        <taxon>Kitasatospora</taxon>
    </lineage>
</organism>
<evidence type="ECO:0000256" key="1">
    <source>
        <dbReference type="SAM" id="MobiDB-lite"/>
    </source>
</evidence>
<protein>
    <submittedName>
        <fullName evidence="2">Uncharacterized protein</fullName>
    </submittedName>
</protein>
<feature type="compositionally biased region" description="Basic and acidic residues" evidence="1">
    <location>
        <begin position="116"/>
        <end position="127"/>
    </location>
</feature>
<reference evidence="2 3" key="1">
    <citation type="submission" date="2018-11" db="EMBL/GenBank/DDBJ databases">
        <title>Sequencing the genomes of 1000 actinobacteria strains.</title>
        <authorList>
            <person name="Klenk H.-P."/>
        </authorList>
    </citation>
    <scope>NUCLEOTIDE SEQUENCE [LARGE SCALE GENOMIC DNA]</scope>
    <source>
        <strain evidence="2 3">DSM 44780</strain>
    </source>
</reference>
<dbReference type="RefSeq" id="WP_244256638.1">
    <property type="nucleotide sequence ID" value="NZ_RJVJ01000001.1"/>
</dbReference>
<evidence type="ECO:0000313" key="2">
    <source>
        <dbReference type="EMBL" id="ROR43443.1"/>
    </source>
</evidence>
<evidence type="ECO:0000313" key="3">
    <source>
        <dbReference type="Proteomes" id="UP000267408"/>
    </source>
</evidence>